<organism evidence="2">
    <name type="scientific">Mycobacterium sp. (strain MCS)</name>
    <dbReference type="NCBI Taxonomy" id="164756"/>
    <lineage>
        <taxon>Bacteria</taxon>
        <taxon>Bacillati</taxon>
        <taxon>Actinomycetota</taxon>
        <taxon>Actinomycetes</taxon>
        <taxon>Mycobacteriales</taxon>
        <taxon>Mycobacteriaceae</taxon>
        <taxon>Mycobacterium</taxon>
    </lineage>
</organism>
<name>A0A5Q5BGC9_MYCSS</name>
<feature type="domain" description="DUF1989" evidence="1">
    <location>
        <begin position="34"/>
        <end position="197"/>
    </location>
</feature>
<dbReference type="InterPro" id="IPR018959">
    <property type="entry name" value="DUF1989"/>
</dbReference>
<dbReference type="Pfam" id="PF09347">
    <property type="entry name" value="DUF1989"/>
    <property type="match status" value="1"/>
</dbReference>
<dbReference type="AlphaFoldDB" id="A0A5Q5BGC9"/>
<reference evidence="2" key="1">
    <citation type="submission" date="2006-06" db="EMBL/GenBank/DDBJ databases">
        <title>Complete sequence of chromosome of Mycobacterium sp. MCS.</title>
        <authorList>
            <consortium name="US DOE Joint Genome Institute"/>
            <person name="Copeland A."/>
            <person name="Lucas S."/>
            <person name="Lapidus A."/>
            <person name="Barry K."/>
            <person name="Detter J.C."/>
            <person name="Glavina del Rio T."/>
            <person name="Hammon N."/>
            <person name="Israni S."/>
            <person name="Dalin E."/>
            <person name="Tice H."/>
            <person name="Pitluck S."/>
            <person name="Martinez M."/>
            <person name="Schmutz J."/>
            <person name="Larimer F."/>
            <person name="Land M."/>
            <person name="Hauser L."/>
            <person name="Kyrpides N."/>
            <person name="Kim E."/>
            <person name="Miller C.D."/>
            <person name="Hughes J.E."/>
            <person name="Anderson A.J."/>
            <person name="Sims R.C."/>
            <person name="Richardson P."/>
        </authorList>
    </citation>
    <scope>NUCLEOTIDE SEQUENCE [LARGE SCALE GENOMIC DNA]</scope>
    <source>
        <strain evidence="2">MCS</strain>
    </source>
</reference>
<evidence type="ECO:0000259" key="1">
    <source>
        <dbReference type="Pfam" id="PF09347"/>
    </source>
</evidence>
<sequence>MEVTANGDALYERTWADCALPMLTVVMELTHATVIPAGRGLAFRARRGDRFRLIDLEGGQVGDLFAFAAADPVEYLSASHTRTSTGSLFPRLGEQFVTNLRRPILTLAADTSPGAHDMLIAACDPARYQALGVAEHASCADNLRTALSHLGLTTCVVPQPVNVFMDIPVAADGGLRWLPARSRPGDAVTFEAVMDCVVAVSACPMDLNPINGERPTALAVELVEPTDQETRSTHTPR</sequence>
<dbReference type="PANTHER" id="PTHR31527:SF0">
    <property type="entry name" value="RE64534P"/>
    <property type="match status" value="1"/>
</dbReference>
<dbReference type="PANTHER" id="PTHR31527">
    <property type="entry name" value="RE64534P"/>
    <property type="match status" value="1"/>
</dbReference>
<evidence type="ECO:0000313" key="2">
    <source>
        <dbReference type="EMBL" id="ABG07297.1"/>
    </source>
</evidence>
<protein>
    <recommendedName>
        <fullName evidence="1">DUF1989 domain-containing protein</fullName>
    </recommendedName>
</protein>
<dbReference type="EMBL" id="CP000384">
    <property type="protein sequence ID" value="ABG07297.1"/>
    <property type="molecule type" value="Genomic_DNA"/>
</dbReference>
<proteinExistence type="predicted"/>
<dbReference type="KEGG" id="mmc:Mmcs_1185"/>
<accession>A0A5Q5BGC9</accession>
<gene>
    <name evidence="2" type="ordered locus">Mmcs_1185</name>
</gene>